<dbReference type="Pfam" id="PF03245">
    <property type="entry name" value="Phage_lysis"/>
    <property type="match status" value="1"/>
</dbReference>
<accession>A0ABY0RZA3</accession>
<dbReference type="Proteomes" id="UP000182654">
    <property type="component" value="Chromosome I"/>
</dbReference>
<evidence type="ECO:0000313" key="2">
    <source>
        <dbReference type="Proteomes" id="UP000182654"/>
    </source>
</evidence>
<evidence type="ECO:0000313" key="1">
    <source>
        <dbReference type="EMBL" id="SDO59461.1"/>
    </source>
</evidence>
<dbReference type="InterPro" id="IPR004929">
    <property type="entry name" value="I-spanin"/>
</dbReference>
<gene>
    <name evidence="1" type="ORF">SAMN04490184_0943</name>
</gene>
<organism evidence="1 2">
    <name type="scientific">Pseudomonas extremorientalis</name>
    <dbReference type="NCBI Taxonomy" id="169669"/>
    <lineage>
        <taxon>Bacteria</taxon>
        <taxon>Pseudomonadati</taxon>
        <taxon>Pseudomonadota</taxon>
        <taxon>Gammaproteobacteria</taxon>
        <taxon>Pseudomonadales</taxon>
        <taxon>Pseudomonadaceae</taxon>
        <taxon>Pseudomonas</taxon>
    </lineage>
</organism>
<name>A0ABY0RZA3_9PSED</name>
<protein>
    <submittedName>
        <fullName evidence="1">Bacteriophage Rz lysis protein</fullName>
    </submittedName>
</protein>
<dbReference type="EMBL" id="LT629708">
    <property type="protein sequence ID" value="SDO59461.1"/>
    <property type="molecule type" value="Genomic_DNA"/>
</dbReference>
<sequence>MTPGQILAAILLAVSIGFGAAWQVQYWRMGERLAVQAGLHRDDLAAISNAATAQVRTLQEKRLVTEQKLAIQDQLHIKELSDAQRNQARLRDQLATADVRLSVLLTEDPASSCNVPATAGAVSVVHAARRAQLDPAHAQRIIGITDSGDRGLIALRACQAYVRVLSGNRLRGDSASEPPMPHESGQQ</sequence>
<proteinExistence type="predicted"/>
<keyword evidence="2" id="KW-1185">Reference proteome</keyword>
<reference evidence="1 2" key="1">
    <citation type="submission" date="2016-10" db="EMBL/GenBank/DDBJ databases">
        <authorList>
            <person name="Varghese N."/>
            <person name="Submissions S."/>
        </authorList>
    </citation>
    <scope>NUCLEOTIDE SEQUENCE [LARGE SCALE GENOMIC DNA]</scope>
    <source>
        <strain evidence="1 2">BS2774</strain>
    </source>
</reference>
<dbReference type="RefSeq" id="WP_083351470.1">
    <property type="nucleotide sequence ID" value="NZ_LT629708.1"/>
</dbReference>